<protein>
    <submittedName>
        <fullName evidence="8">Transcription factor jumonji</fullName>
    </submittedName>
</protein>
<dbReference type="PANTHER" id="PTHR12480:SF35">
    <property type="entry name" value="TRANSCRIPTION FACTOR JUMONJI, JMJC DOMAIN-CONTAINING PROTEIN"/>
    <property type="match status" value="1"/>
</dbReference>
<dbReference type="Pfam" id="PF13621">
    <property type="entry name" value="Cupin_8"/>
    <property type="match status" value="1"/>
</dbReference>
<dbReference type="Gene3D" id="2.60.120.650">
    <property type="entry name" value="Cupin"/>
    <property type="match status" value="1"/>
</dbReference>
<evidence type="ECO:0000259" key="7">
    <source>
        <dbReference type="PROSITE" id="PS51184"/>
    </source>
</evidence>
<dbReference type="OMA" id="RWLMYPP"/>
<dbReference type="PANTHER" id="PTHR12480">
    <property type="entry name" value="ARGININE DEMETHYLASE AND LYSYL-HYDROXYLASE JMJD"/>
    <property type="match status" value="1"/>
</dbReference>
<dbReference type="STRING" id="361077.A0A152A156"/>
<feature type="domain" description="JmjC" evidence="7">
    <location>
        <begin position="236"/>
        <end position="395"/>
    </location>
</feature>
<dbReference type="InterPro" id="IPR003347">
    <property type="entry name" value="JmjC_dom"/>
</dbReference>
<feature type="region of interest" description="Disordered" evidence="6">
    <location>
        <begin position="593"/>
        <end position="617"/>
    </location>
</feature>
<sequence length="881" mass="103716">MNGNNEQQQSGQSLVESENFRNSSFGYFSKLVDKDLLETIFSEFTVEQLILYQGVSQGFYVMLNDDRLWKDCFLLQIKGRQEPLRYQYNWKYTAINYLYPEKVSKTAFPFTQLQFPKFHSMEIYTRWLRRHMVVKEFGSDTGLVDHVDSDKLTVQEFIDRYERPSIPVIFRGESKEWKANQNWTKEKLVERVGDLTFKITHQSHKRIPMKFKDYAEYMSTQLDEEPLYVFDEAFGEKAPDLLKDYKAPKYFPEDLFEVSGKERPHYRWIVIGPPRSGAPWHIDPAGTSAWNTLIQGKKRWLMYPPNFQPIGVHLEDISEKFYGSLPSLLWLLEVYPYLPPDNRPIECIQEAGETIFVPGGWWHMVLNLEESIAVTQNFCDSQNFNQVCEELSLNKNEYPQFKDYLLKQKPEYSDKIQQFEIVESQMKHSFENLKVWEPMVKRVYQKFIKSHSSEPVEVSPPISGQSPVFIVNKKFVVKFYCTEFGGEDAFQREVHLYSVLTDQLKPKFPQLLGKGNYVDLLTDEEKLEQESLQKPKEFVKPPKDDDKNDKPCQDEKCKEEDDKMVFKWKWPFIITSFIEGINLQEIQLVPEAMDFPYPPTDQEEEEEEDDDEPPKVDNNALVDLLAETMMQIHAIPLAQTDNNPFLLDKQDGWKSWKENLKLLSKKYRSNHYNWRGMPAHLAPKVDEYLDPKSLETLIDINLPPCYIHADLTDENVLGSISKKEQKKKIKQQQNGKKQQKRTILSRLSNGKITKHDSGHWKPEHFIDLGDSKYGDRWYELISLHLSIFAGDKKRFRQFLAKYKFSANDPLVSKDLAGKSWLDYYNQNPISFIKRAMGYTIIHHCDAFTTILRHFPEYRNATSMDHFAKLIWDLDYTETNKL</sequence>
<keyword evidence="5" id="KW-0539">Nucleus</keyword>
<dbReference type="EMBL" id="LODT01000020">
    <property type="protein sequence ID" value="KYQ99949.1"/>
    <property type="molecule type" value="Genomic_DNA"/>
</dbReference>
<keyword evidence="3" id="KW-0560">Oxidoreductase</keyword>
<keyword evidence="4" id="KW-0408">Iron</keyword>
<dbReference type="InterPro" id="IPR050910">
    <property type="entry name" value="JMJD6_ArgDemeth/LysHydrox"/>
</dbReference>
<dbReference type="InterPro" id="IPR036047">
    <property type="entry name" value="F-box-like_dom_sf"/>
</dbReference>
<feature type="compositionally biased region" description="Acidic residues" evidence="6">
    <location>
        <begin position="601"/>
        <end position="612"/>
    </location>
</feature>
<dbReference type="GO" id="GO:0005737">
    <property type="term" value="C:cytoplasm"/>
    <property type="evidence" value="ECO:0007669"/>
    <property type="project" value="TreeGrafter"/>
</dbReference>
<accession>A0A152A156</accession>
<organism evidence="8 9">
    <name type="scientific">Tieghemostelium lacteum</name>
    <name type="common">Slime mold</name>
    <name type="synonym">Dictyostelium lacteum</name>
    <dbReference type="NCBI Taxonomy" id="361077"/>
    <lineage>
        <taxon>Eukaryota</taxon>
        <taxon>Amoebozoa</taxon>
        <taxon>Evosea</taxon>
        <taxon>Eumycetozoa</taxon>
        <taxon>Dictyostelia</taxon>
        <taxon>Dictyosteliales</taxon>
        <taxon>Raperosteliaceae</taxon>
        <taxon>Tieghemostelium</taxon>
    </lineage>
</organism>
<dbReference type="Gene3D" id="3.90.1200.10">
    <property type="match status" value="1"/>
</dbReference>
<dbReference type="SUPFAM" id="SSF51197">
    <property type="entry name" value="Clavaminate synthase-like"/>
    <property type="match status" value="1"/>
</dbReference>
<dbReference type="GO" id="GO:0046872">
    <property type="term" value="F:metal ion binding"/>
    <property type="evidence" value="ECO:0007669"/>
    <property type="project" value="UniProtKB-KW"/>
</dbReference>
<evidence type="ECO:0000256" key="6">
    <source>
        <dbReference type="SAM" id="MobiDB-lite"/>
    </source>
</evidence>
<comment type="subcellular location">
    <subcellularLocation>
        <location evidence="1">Nucleus</location>
    </subcellularLocation>
</comment>
<dbReference type="SUPFAM" id="SSF81383">
    <property type="entry name" value="F-box domain"/>
    <property type="match status" value="1"/>
</dbReference>
<name>A0A152A156_TIELA</name>
<feature type="region of interest" description="Disordered" evidence="6">
    <location>
        <begin position="529"/>
        <end position="556"/>
    </location>
</feature>
<evidence type="ECO:0000256" key="2">
    <source>
        <dbReference type="ARBA" id="ARBA00022723"/>
    </source>
</evidence>
<gene>
    <name evidence="8" type="ORF">DLAC_03917</name>
</gene>
<evidence type="ECO:0000256" key="4">
    <source>
        <dbReference type="ARBA" id="ARBA00023004"/>
    </source>
</evidence>
<keyword evidence="9" id="KW-1185">Reference proteome</keyword>
<dbReference type="FunFam" id="2.60.120.650:FF:000045">
    <property type="entry name" value="F-box protein At1g78280"/>
    <property type="match status" value="1"/>
</dbReference>
<dbReference type="OrthoDB" id="424465at2759"/>
<dbReference type="InterPro" id="IPR011009">
    <property type="entry name" value="Kinase-like_dom_sf"/>
</dbReference>
<evidence type="ECO:0000313" key="9">
    <source>
        <dbReference type="Proteomes" id="UP000076078"/>
    </source>
</evidence>
<dbReference type="InParanoid" id="A0A152A156"/>
<evidence type="ECO:0000256" key="3">
    <source>
        <dbReference type="ARBA" id="ARBA00023002"/>
    </source>
</evidence>
<reference evidence="8 9" key="1">
    <citation type="submission" date="2015-12" db="EMBL/GenBank/DDBJ databases">
        <title>Dictyostelia acquired genes for synthesis and detection of signals that induce cell-type specialization by lateral gene transfer from prokaryotes.</title>
        <authorList>
            <person name="Gloeckner G."/>
            <person name="Schaap P."/>
        </authorList>
    </citation>
    <scope>NUCLEOTIDE SEQUENCE [LARGE SCALE GENOMIC DNA]</scope>
    <source>
        <strain evidence="8 9">TK</strain>
    </source>
</reference>
<dbReference type="PROSITE" id="PS51184">
    <property type="entry name" value="JMJC"/>
    <property type="match status" value="1"/>
</dbReference>
<evidence type="ECO:0000256" key="5">
    <source>
        <dbReference type="ARBA" id="ARBA00023242"/>
    </source>
</evidence>
<dbReference type="GO" id="GO:0016491">
    <property type="term" value="F:oxidoreductase activity"/>
    <property type="evidence" value="ECO:0007669"/>
    <property type="project" value="UniProtKB-KW"/>
</dbReference>
<dbReference type="SMART" id="SM00558">
    <property type="entry name" value="JmjC"/>
    <property type="match status" value="1"/>
</dbReference>
<evidence type="ECO:0000256" key="1">
    <source>
        <dbReference type="ARBA" id="ARBA00004123"/>
    </source>
</evidence>
<evidence type="ECO:0000313" key="8">
    <source>
        <dbReference type="EMBL" id="KYQ99949.1"/>
    </source>
</evidence>
<dbReference type="AlphaFoldDB" id="A0A152A156"/>
<dbReference type="Proteomes" id="UP000076078">
    <property type="component" value="Unassembled WGS sequence"/>
</dbReference>
<keyword evidence="2" id="KW-0479">Metal-binding</keyword>
<dbReference type="SUPFAM" id="SSF56112">
    <property type="entry name" value="Protein kinase-like (PK-like)"/>
    <property type="match status" value="1"/>
</dbReference>
<comment type="caution">
    <text evidence="8">The sequence shown here is derived from an EMBL/GenBank/DDBJ whole genome shotgun (WGS) entry which is preliminary data.</text>
</comment>
<dbReference type="GO" id="GO:0005634">
    <property type="term" value="C:nucleus"/>
    <property type="evidence" value="ECO:0007669"/>
    <property type="project" value="UniProtKB-SubCell"/>
</dbReference>
<dbReference type="InterPro" id="IPR041667">
    <property type="entry name" value="Cupin_8"/>
</dbReference>
<proteinExistence type="predicted"/>